<sequence>MKCGVVGRNGKQIIEGGVEVDAEATLEDLKKAIHSRNRKYYPERQRITLPLPPGQSRPTPVDEAKKLRDQLASDSPQVVFKDLGPQVSYSTLFFFEYLGPLLIYPVLYFFPQVYSYFGLPLRNSIHPVQTFALYAWCFHYAKREFETFCIHRFSHATGLSETQMYVGFAISVVSQISNFYCHIILKNLRSLDGKGGYQIPTGFLFNYVTCANYTTEIWQWIGFNIATQTGAGYLFLAAAGYIMTVWAIQKHKRLKRTFDGQDGRRKYPRRYVIFPPFL</sequence>
<dbReference type="CDD" id="cd01801">
    <property type="entry name" value="Ubl_TECR_like"/>
    <property type="match status" value="1"/>
</dbReference>
<evidence type="ECO:0000256" key="7">
    <source>
        <dbReference type="ARBA" id="ARBA00023098"/>
    </source>
</evidence>
<reference evidence="11 13" key="2">
    <citation type="journal article" date="2018" name="Plant J.">
        <title>The Physcomitrella patens chromosome-scale assembly reveals moss genome structure and evolution.</title>
        <authorList>
            <person name="Lang D."/>
            <person name="Ullrich K.K."/>
            <person name="Murat F."/>
            <person name="Fuchs J."/>
            <person name="Jenkins J."/>
            <person name="Haas F.B."/>
            <person name="Piednoel M."/>
            <person name="Gundlach H."/>
            <person name="Van Bel M."/>
            <person name="Meyberg R."/>
            <person name="Vives C."/>
            <person name="Morata J."/>
            <person name="Symeonidi A."/>
            <person name="Hiss M."/>
            <person name="Muchero W."/>
            <person name="Kamisugi Y."/>
            <person name="Saleh O."/>
            <person name="Blanc G."/>
            <person name="Decker E.L."/>
            <person name="van Gessel N."/>
            <person name="Grimwood J."/>
            <person name="Hayes R.D."/>
            <person name="Graham S.W."/>
            <person name="Gunter L.E."/>
            <person name="McDaniel S.F."/>
            <person name="Hoernstein S.N.W."/>
            <person name="Larsson A."/>
            <person name="Li F.W."/>
            <person name="Perroud P.F."/>
            <person name="Phillips J."/>
            <person name="Ranjan P."/>
            <person name="Rokshar D.S."/>
            <person name="Rothfels C.J."/>
            <person name="Schneider L."/>
            <person name="Shu S."/>
            <person name="Stevenson D.W."/>
            <person name="Thummler F."/>
            <person name="Tillich M."/>
            <person name="Villarreal Aguilar J.C."/>
            <person name="Widiez T."/>
            <person name="Wong G.K."/>
            <person name="Wymore A."/>
            <person name="Zhang Y."/>
            <person name="Zimmer A.D."/>
            <person name="Quatrano R.S."/>
            <person name="Mayer K.F.X."/>
            <person name="Goodstein D."/>
            <person name="Casacuberta J.M."/>
            <person name="Vandepoele K."/>
            <person name="Reski R."/>
            <person name="Cuming A.C."/>
            <person name="Tuskan G.A."/>
            <person name="Maumus F."/>
            <person name="Salse J."/>
            <person name="Schmutz J."/>
            <person name="Rensing S.A."/>
        </authorList>
    </citation>
    <scope>NUCLEOTIDE SEQUENCE [LARGE SCALE GENOMIC DNA]</scope>
    <source>
        <strain evidence="12 13">cv. Gransden 2004</strain>
    </source>
</reference>
<keyword evidence="7" id="KW-0443">Lipid metabolism</keyword>
<dbReference type="STRING" id="3218.A0A2K1IAD9"/>
<keyword evidence="5 9" id="KW-1133">Transmembrane helix</keyword>
<dbReference type="GO" id="GO:0016020">
    <property type="term" value="C:membrane"/>
    <property type="evidence" value="ECO:0007669"/>
    <property type="project" value="UniProtKB-SubCell"/>
</dbReference>
<evidence type="ECO:0000256" key="8">
    <source>
        <dbReference type="ARBA" id="ARBA00023136"/>
    </source>
</evidence>
<evidence type="ECO:0000256" key="2">
    <source>
        <dbReference type="ARBA" id="ARBA00007742"/>
    </source>
</evidence>
<dbReference type="GO" id="GO:0042761">
    <property type="term" value="P:very long-chain fatty acid biosynthetic process"/>
    <property type="evidence" value="ECO:0000318"/>
    <property type="project" value="GO_Central"/>
</dbReference>
<dbReference type="GO" id="GO:0102758">
    <property type="term" value="F:very-long-chain enoyl-CoA reductase activity"/>
    <property type="evidence" value="ECO:0000318"/>
    <property type="project" value="GO_Central"/>
</dbReference>
<dbReference type="GO" id="GO:0006665">
    <property type="term" value="P:sphingolipid metabolic process"/>
    <property type="evidence" value="ECO:0000318"/>
    <property type="project" value="GO_Central"/>
</dbReference>
<reference evidence="12" key="3">
    <citation type="submission" date="2020-12" db="UniProtKB">
        <authorList>
            <consortium name="EnsemblPlants"/>
        </authorList>
    </citation>
    <scope>IDENTIFICATION</scope>
</reference>
<proteinExistence type="inferred from homology"/>
<evidence type="ECO:0000313" key="12">
    <source>
        <dbReference type="EnsemblPlants" id="Pp3c27_2450V3.1"/>
    </source>
</evidence>
<dbReference type="PANTHER" id="PTHR10556:SF28">
    <property type="entry name" value="VERY-LONG-CHAIN ENOYL-COA REDUCTASE"/>
    <property type="match status" value="1"/>
</dbReference>
<evidence type="ECO:0000256" key="4">
    <source>
        <dbReference type="ARBA" id="ARBA00022692"/>
    </source>
</evidence>
<evidence type="ECO:0000313" key="11">
    <source>
        <dbReference type="EMBL" id="PNR26234.1"/>
    </source>
</evidence>
<comment type="subcellular location">
    <subcellularLocation>
        <location evidence="1">Membrane</location>
        <topology evidence="1">Multi-pass membrane protein</topology>
    </subcellularLocation>
</comment>
<evidence type="ECO:0000256" key="3">
    <source>
        <dbReference type="ARBA" id="ARBA00022516"/>
    </source>
</evidence>
<dbReference type="PaxDb" id="3218-PP1S54_181V6.1"/>
<comment type="similarity">
    <text evidence="2">Belongs to the steroid 5-alpha reductase family.</text>
</comment>
<dbReference type="EnsemblPlants" id="Pp3c27_2450V3.1">
    <property type="protein sequence ID" value="Pp3c27_2450V3.1"/>
    <property type="gene ID" value="Pp3c27_2450"/>
</dbReference>
<dbReference type="InParanoid" id="A0A2K1IAD9"/>
<evidence type="ECO:0000256" key="5">
    <source>
        <dbReference type="ARBA" id="ARBA00022989"/>
    </source>
</evidence>
<evidence type="ECO:0000259" key="10">
    <source>
        <dbReference type="Pfam" id="PF02544"/>
    </source>
</evidence>
<evidence type="ECO:0000313" key="13">
    <source>
        <dbReference type="Proteomes" id="UP000006727"/>
    </source>
</evidence>
<dbReference type="Gramene" id="Pp3c27_2450V3.1">
    <property type="protein sequence ID" value="Pp3c27_2450V3.1"/>
    <property type="gene ID" value="Pp3c27_2450"/>
</dbReference>
<evidence type="ECO:0000256" key="6">
    <source>
        <dbReference type="ARBA" id="ARBA00023002"/>
    </source>
</evidence>
<dbReference type="EMBL" id="ABEU02000027">
    <property type="protein sequence ID" value="PNR26234.1"/>
    <property type="molecule type" value="Genomic_DNA"/>
</dbReference>
<feature type="transmembrane region" description="Helical" evidence="9">
    <location>
        <begin position="230"/>
        <end position="248"/>
    </location>
</feature>
<keyword evidence="3" id="KW-0444">Lipid biosynthesis</keyword>
<name>A0A2K1IAD9_PHYPA</name>
<keyword evidence="4 9" id="KW-0812">Transmembrane</keyword>
<protein>
    <recommendedName>
        <fullName evidence="10">3-oxo-5-alpha-steroid 4-dehydrogenase C-terminal domain-containing protein</fullName>
    </recommendedName>
</protein>
<evidence type="ECO:0000256" key="9">
    <source>
        <dbReference type="SAM" id="Phobius"/>
    </source>
</evidence>
<accession>A0A2K1IAD9</accession>
<keyword evidence="6" id="KW-0560">Oxidoreductase</keyword>
<dbReference type="GO" id="GO:0005783">
    <property type="term" value="C:endoplasmic reticulum"/>
    <property type="evidence" value="ECO:0000318"/>
    <property type="project" value="GO_Central"/>
</dbReference>
<keyword evidence="8 9" id="KW-0472">Membrane</keyword>
<dbReference type="Gene3D" id="3.10.20.90">
    <property type="entry name" value="Phosphatidylinositol 3-kinase Catalytic Subunit, Chain A, domain 1"/>
    <property type="match status" value="1"/>
</dbReference>
<dbReference type="InterPro" id="IPR001104">
    <property type="entry name" value="3-oxo-5_a-steroid_4-DH_C"/>
</dbReference>
<dbReference type="FunCoup" id="A0A2K1IAD9">
    <property type="interactions" value="2273"/>
</dbReference>
<reference evidence="11 13" key="1">
    <citation type="journal article" date="2008" name="Science">
        <title>The Physcomitrella genome reveals evolutionary insights into the conquest of land by plants.</title>
        <authorList>
            <person name="Rensing S."/>
            <person name="Lang D."/>
            <person name="Zimmer A."/>
            <person name="Terry A."/>
            <person name="Salamov A."/>
            <person name="Shapiro H."/>
            <person name="Nishiyama T."/>
            <person name="Perroud P.-F."/>
            <person name="Lindquist E."/>
            <person name="Kamisugi Y."/>
            <person name="Tanahashi T."/>
            <person name="Sakakibara K."/>
            <person name="Fujita T."/>
            <person name="Oishi K."/>
            <person name="Shin-I T."/>
            <person name="Kuroki Y."/>
            <person name="Toyoda A."/>
            <person name="Suzuki Y."/>
            <person name="Hashimoto A."/>
            <person name="Yamaguchi K."/>
            <person name="Sugano A."/>
            <person name="Kohara Y."/>
            <person name="Fujiyama A."/>
            <person name="Anterola A."/>
            <person name="Aoki S."/>
            <person name="Ashton N."/>
            <person name="Barbazuk W.B."/>
            <person name="Barker E."/>
            <person name="Bennetzen J."/>
            <person name="Bezanilla M."/>
            <person name="Blankenship R."/>
            <person name="Cho S.H."/>
            <person name="Dutcher S."/>
            <person name="Estelle M."/>
            <person name="Fawcett J.A."/>
            <person name="Gundlach H."/>
            <person name="Hanada K."/>
            <person name="Heyl A."/>
            <person name="Hicks K.A."/>
            <person name="Hugh J."/>
            <person name="Lohr M."/>
            <person name="Mayer K."/>
            <person name="Melkozernov A."/>
            <person name="Murata T."/>
            <person name="Nelson D."/>
            <person name="Pils B."/>
            <person name="Prigge M."/>
            <person name="Reiss B."/>
            <person name="Renner T."/>
            <person name="Rombauts S."/>
            <person name="Rushton P."/>
            <person name="Sanderfoot A."/>
            <person name="Schween G."/>
            <person name="Shiu S.-H."/>
            <person name="Stueber K."/>
            <person name="Theodoulou F.L."/>
            <person name="Tu H."/>
            <person name="Van de Peer Y."/>
            <person name="Verrier P.J."/>
            <person name="Waters E."/>
            <person name="Wood A."/>
            <person name="Yang L."/>
            <person name="Cove D."/>
            <person name="Cuming A."/>
            <person name="Hasebe M."/>
            <person name="Lucas S."/>
            <person name="Mishler D.B."/>
            <person name="Reski R."/>
            <person name="Grigoriev I."/>
            <person name="Quatrano R.S."/>
            <person name="Boore J.L."/>
        </authorList>
    </citation>
    <scope>NUCLEOTIDE SEQUENCE [LARGE SCALE GENOMIC DNA]</scope>
    <source>
        <strain evidence="12 13">cv. Gransden 2004</strain>
    </source>
</reference>
<dbReference type="PROSITE" id="PS50244">
    <property type="entry name" value="S5A_REDUCTASE"/>
    <property type="match status" value="1"/>
</dbReference>
<dbReference type="PANTHER" id="PTHR10556">
    <property type="entry name" value="3-OXO-5-ALPHA-STEROID 4-DEHYDROGENASE"/>
    <property type="match status" value="1"/>
</dbReference>
<feature type="domain" description="3-oxo-5-alpha-steroid 4-dehydrogenase C-terminal" evidence="10">
    <location>
        <begin position="155"/>
        <end position="266"/>
    </location>
</feature>
<evidence type="ECO:0000256" key="1">
    <source>
        <dbReference type="ARBA" id="ARBA00004141"/>
    </source>
</evidence>
<dbReference type="Proteomes" id="UP000006727">
    <property type="component" value="Chromosome 27"/>
</dbReference>
<dbReference type="Pfam" id="PF02544">
    <property type="entry name" value="Steroid_dh"/>
    <property type="match status" value="1"/>
</dbReference>
<keyword evidence="13" id="KW-1185">Reference proteome</keyword>
<dbReference type="AlphaFoldDB" id="A0A2K1IAD9"/>
<gene>
    <name evidence="11" type="ORF">PHYPA_030808</name>
</gene>
<organism evidence="11">
    <name type="scientific">Physcomitrium patens</name>
    <name type="common">Spreading-leaved earth moss</name>
    <name type="synonym">Physcomitrella patens</name>
    <dbReference type="NCBI Taxonomy" id="3218"/>
    <lineage>
        <taxon>Eukaryota</taxon>
        <taxon>Viridiplantae</taxon>
        <taxon>Streptophyta</taxon>
        <taxon>Embryophyta</taxon>
        <taxon>Bryophyta</taxon>
        <taxon>Bryophytina</taxon>
        <taxon>Bryopsida</taxon>
        <taxon>Funariidae</taxon>
        <taxon>Funariales</taxon>
        <taxon>Funariaceae</taxon>
        <taxon>Physcomitrium</taxon>
    </lineage>
</organism>
<dbReference type="InterPro" id="IPR039357">
    <property type="entry name" value="SRD5A/TECR"/>
</dbReference>